<dbReference type="AlphaFoldDB" id="A0A2Z5FWG3"/>
<evidence type="ECO:0000313" key="3">
    <source>
        <dbReference type="EMBL" id="AXC10857.1"/>
    </source>
</evidence>
<keyword evidence="4" id="KW-1185">Reference proteome</keyword>
<gene>
    <name evidence="3" type="ORF">ACPOL_1511</name>
</gene>
<sequence>MRHTFKTEQWVPYPIQRVFLFFADPDNLPKLMPAWQKARIEEARLIAPSPPSSGDPQPAAVRVAGAGSKMNISFRPLPLFPVRTTWEASIVEFEWNHHFCDEQPKGPFAYWRHCHRVFDEKRAEVEGTKVVDDLVYELPLGMLAEPAHFLFVRRQIKGIFAYRQKKLLELLKQ</sequence>
<name>A0A2Z5FWG3_9BACT</name>
<dbReference type="InterPro" id="IPR023393">
    <property type="entry name" value="START-like_dom_sf"/>
</dbReference>
<evidence type="ECO:0000256" key="1">
    <source>
        <dbReference type="ARBA" id="ARBA00008918"/>
    </source>
</evidence>
<dbReference type="OrthoDB" id="9793552at2"/>
<dbReference type="EMBL" id="CP030840">
    <property type="protein sequence ID" value="AXC10857.1"/>
    <property type="molecule type" value="Genomic_DNA"/>
</dbReference>
<evidence type="ECO:0000259" key="2">
    <source>
        <dbReference type="Pfam" id="PF03364"/>
    </source>
</evidence>
<protein>
    <submittedName>
        <fullName evidence="3">Cell division inhibitor</fullName>
    </submittedName>
</protein>
<comment type="similarity">
    <text evidence="1">Belongs to the ribosome association toxin RatA family.</text>
</comment>
<dbReference type="InterPro" id="IPR005031">
    <property type="entry name" value="COQ10_START"/>
</dbReference>
<reference evidence="3 4" key="1">
    <citation type="journal article" date="2018" name="Front. Microbiol.">
        <title>Hydrolytic Capabilities as a Key to Environmental Success: Chitinolytic and Cellulolytic Acidobacteria From Acidic Sub-arctic Soils and Boreal Peatlands.</title>
        <authorList>
            <person name="Belova S.E."/>
            <person name="Ravin N.V."/>
            <person name="Pankratov T.A."/>
            <person name="Rakitin A.L."/>
            <person name="Ivanova A.A."/>
            <person name="Beletsky A.V."/>
            <person name="Mardanov A.V."/>
            <person name="Sinninghe Damste J.S."/>
            <person name="Dedysh S.N."/>
        </authorList>
    </citation>
    <scope>NUCLEOTIDE SEQUENCE [LARGE SCALE GENOMIC DNA]</scope>
    <source>
        <strain evidence="3 4">SBC82</strain>
    </source>
</reference>
<accession>A0A2Z5FWG3</accession>
<dbReference type="Pfam" id="PF03364">
    <property type="entry name" value="Polyketide_cyc"/>
    <property type="match status" value="1"/>
</dbReference>
<dbReference type="CDD" id="cd07820">
    <property type="entry name" value="SRPBCC_3"/>
    <property type="match status" value="1"/>
</dbReference>
<dbReference type="RefSeq" id="WP_114206408.1">
    <property type="nucleotide sequence ID" value="NZ_CP030840.1"/>
</dbReference>
<proteinExistence type="inferred from homology"/>
<dbReference type="KEGG" id="abas:ACPOL_1511"/>
<dbReference type="SUPFAM" id="SSF55961">
    <property type="entry name" value="Bet v1-like"/>
    <property type="match status" value="1"/>
</dbReference>
<evidence type="ECO:0000313" key="4">
    <source>
        <dbReference type="Proteomes" id="UP000253606"/>
    </source>
</evidence>
<dbReference type="Gene3D" id="3.30.530.20">
    <property type="match status" value="1"/>
</dbReference>
<dbReference type="Proteomes" id="UP000253606">
    <property type="component" value="Chromosome"/>
</dbReference>
<organism evidence="3 4">
    <name type="scientific">Acidisarcina polymorpha</name>
    <dbReference type="NCBI Taxonomy" id="2211140"/>
    <lineage>
        <taxon>Bacteria</taxon>
        <taxon>Pseudomonadati</taxon>
        <taxon>Acidobacteriota</taxon>
        <taxon>Terriglobia</taxon>
        <taxon>Terriglobales</taxon>
        <taxon>Acidobacteriaceae</taxon>
        <taxon>Acidisarcina</taxon>
    </lineage>
</organism>
<feature type="domain" description="Coenzyme Q-binding protein COQ10 START" evidence="2">
    <location>
        <begin position="11"/>
        <end position="149"/>
    </location>
</feature>